<dbReference type="InterPro" id="IPR023393">
    <property type="entry name" value="START-like_dom_sf"/>
</dbReference>
<name>A0A9Q9IAN1_9ACTN</name>
<dbReference type="OrthoDB" id="3695445at2"/>
<feature type="region of interest" description="Disordered" evidence="1">
    <location>
        <begin position="141"/>
        <end position="284"/>
    </location>
</feature>
<accession>A0A9Q9IAN1</accession>
<dbReference type="Proteomes" id="UP001058003">
    <property type="component" value="Chromosome"/>
</dbReference>
<proteinExistence type="predicted"/>
<feature type="compositionally biased region" description="Basic and acidic residues" evidence="1">
    <location>
        <begin position="271"/>
        <end position="284"/>
    </location>
</feature>
<dbReference type="PANTHER" id="PTHR33824">
    <property type="entry name" value="POLYKETIDE CYCLASE/DEHYDRASE AND LIPID TRANSPORT SUPERFAMILY PROTEIN"/>
    <property type="match status" value="1"/>
</dbReference>
<dbReference type="EMBL" id="CP073767">
    <property type="protein sequence ID" value="UWZ52949.1"/>
    <property type="molecule type" value="Genomic_DNA"/>
</dbReference>
<dbReference type="AlphaFoldDB" id="A0A9Q9IAN1"/>
<dbReference type="PANTHER" id="PTHR33824:SF7">
    <property type="entry name" value="POLYKETIDE CYCLASE_DEHYDRASE AND LIPID TRANSPORT SUPERFAMILY PROTEIN"/>
    <property type="match status" value="1"/>
</dbReference>
<feature type="compositionally biased region" description="Low complexity" evidence="1">
    <location>
        <begin position="151"/>
        <end position="197"/>
    </location>
</feature>
<evidence type="ECO:0000259" key="2">
    <source>
        <dbReference type="Pfam" id="PF03364"/>
    </source>
</evidence>
<dbReference type="InterPro" id="IPR047137">
    <property type="entry name" value="ORF3"/>
</dbReference>
<evidence type="ECO:0000256" key="1">
    <source>
        <dbReference type="SAM" id="MobiDB-lite"/>
    </source>
</evidence>
<dbReference type="CDD" id="cd07817">
    <property type="entry name" value="SRPBCC_8"/>
    <property type="match status" value="1"/>
</dbReference>
<gene>
    <name evidence="3" type="ORF">Daura_41160</name>
</gene>
<dbReference type="SUPFAM" id="SSF55961">
    <property type="entry name" value="Bet v1-like"/>
    <property type="match status" value="1"/>
</dbReference>
<sequence length="284" mass="29574">MSQVVETVDVAVPVRTAYNQWTQFEEFPAFMNSVREIRQLDDTRLHWVVEFGGVRREFDARITEQHPDERVAWTSTEGPKHAGVVTFHRLDDTHSRVTAQLDIDPEGFVENVADKVGIVDRLIKADMAKFREFIEHRGTETGAWRGDVEQPGAGRSGTAATTGAGPSGVGTTTAPPSGGTMPSTGGTMPSTGGTMPSTGGGTGGAIPMPSGPPSTGTPSTGMPSTGGATTGGASPATPKPGSWIAPGTTPPGAATRSPDESGSDATQAAPDLRRDTDDEPPRPI</sequence>
<keyword evidence="4" id="KW-1185">Reference proteome</keyword>
<feature type="domain" description="Coenzyme Q-binding protein COQ10 START" evidence="2">
    <location>
        <begin position="10"/>
        <end position="128"/>
    </location>
</feature>
<dbReference type="Gene3D" id="3.30.530.20">
    <property type="match status" value="1"/>
</dbReference>
<feature type="compositionally biased region" description="Low complexity" evidence="1">
    <location>
        <begin position="205"/>
        <end position="242"/>
    </location>
</feature>
<protein>
    <submittedName>
        <fullName evidence="3">SRPBCC family protein</fullName>
    </submittedName>
</protein>
<dbReference type="KEGG" id="daur:Daura_41160"/>
<evidence type="ECO:0000313" key="4">
    <source>
        <dbReference type="Proteomes" id="UP001058003"/>
    </source>
</evidence>
<dbReference type="Pfam" id="PF03364">
    <property type="entry name" value="Polyketide_cyc"/>
    <property type="match status" value="1"/>
</dbReference>
<evidence type="ECO:0000313" key="3">
    <source>
        <dbReference type="EMBL" id="UWZ52949.1"/>
    </source>
</evidence>
<dbReference type="InterPro" id="IPR005031">
    <property type="entry name" value="COQ10_START"/>
</dbReference>
<reference evidence="3" key="1">
    <citation type="submission" date="2021-04" db="EMBL/GenBank/DDBJ databases">
        <title>Dactylosporangium aurantiacum NRRL B-8018 full assembly.</title>
        <authorList>
            <person name="Hartkoorn R.C."/>
            <person name="Beaudoing E."/>
            <person name="Hot D."/>
        </authorList>
    </citation>
    <scope>NUCLEOTIDE SEQUENCE</scope>
    <source>
        <strain evidence="3">NRRL B-8018</strain>
    </source>
</reference>
<organism evidence="3 4">
    <name type="scientific">Dactylosporangium aurantiacum</name>
    <dbReference type="NCBI Taxonomy" id="35754"/>
    <lineage>
        <taxon>Bacteria</taxon>
        <taxon>Bacillati</taxon>
        <taxon>Actinomycetota</taxon>
        <taxon>Actinomycetes</taxon>
        <taxon>Micromonosporales</taxon>
        <taxon>Micromonosporaceae</taxon>
        <taxon>Dactylosporangium</taxon>
    </lineage>
</organism>